<name>A0A426YVU1_ENSVE</name>
<evidence type="ECO:0000313" key="4">
    <source>
        <dbReference type="Proteomes" id="UP000287651"/>
    </source>
</evidence>
<dbReference type="EMBL" id="AMZH03009894">
    <property type="protein sequence ID" value="RRT55853.1"/>
    <property type="molecule type" value="Genomic_DNA"/>
</dbReference>
<dbReference type="PANTHER" id="PTHR34708">
    <property type="entry name" value="OS07G0440000 PROTEIN"/>
    <property type="match status" value="1"/>
</dbReference>
<proteinExistence type="predicted"/>
<dbReference type="InterPro" id="IPR036047">
    <property type="entry name" value="F-box-like_dom_sf"/>
</dbReference>
<dbReference type="Gene3D" id="1.20.1280.50">
    <property type="match status" value="1"/>
</dbReference>
<sequence length="384" mass="43261">MHSPDWTSLPPELLAKISEEFPIRHRTRIRATCKAWHSAMVPVIRPSPWLFLPDEDGEQHNSNFLSLPDNRSFTFPPLPELCGMRCVGSHAGWFVIADRKRNVSLLNPLTGKQICLPSRVVRWNVDRVDDLQAFKPNRIGKMVFSANPTVDNYVAVAIYRLTNWELTYTKSGEDWWNLLETALTEDGASYQDILHHDGKFYGVTHRGEIVAFDLSGVGPTVKTIVARTSGLASIIPRGTYYVNLACTSTGELFLVLKLAIHLDDDAMNKSEEDVAVLRLQDSEDQPPRWDVVKDLGNTCLLVGKNNSISISTEDLPGMRGNCIYLTELLQTTSPQGMLISRKARLFDLKKRTWESLYSSPIFVPHTSKVPVFAQPPLWFTPSLL</sequence>
<accession>A0A426YVU1</accession>
<feature type="domain" description="F-box" evidence="1">
    <location>
        <begin position="6"/>
        <end position="39"/>
    </location>
</feature>
<dbReference type="Proteomes" id="UP000287651">
    <property type="component" value="Unassembled WGS sequence"/>
</dbReference>
<dbReference type="Pfam" id="PF03478">
    <property type="entry name" value="Beta-prop_KIB1-4"/>
    <property type="match status" value="1"/>
</dbReference>
<dbReference type="SUPFAM" id="SSF81383">
    <property type="entry name" value="F-box domain"/>
    <property type="match status" value="1"/>
</dbReference>
<comment type="caution">
    <text evidence="3">The sequence shown here is derived from an EMBL/GenBank/DDBJ whole genome shotgun (WGS) entry which is preliminary data.</text>
</comment>
<evidence type="ECO:0000259" key="2">
    <source>
        <dbReference type="Pfam" id="PF03478"/>
    </source>
</evidence>
<evidence type="ECO:0000313" key="3">
    <source>
        <dbReference type="EMBL" id="RRT55853.1"/>
    </source>
</evidence>
<organism evidence="3 4">
    <name type="scientific">Ensete ventricosum</name>
    <name type="common">Abyssinian banana</name>
    <name type="synonym">Musa ensete</name>
    <dbReference type="NCBI Taxonomy" id="4639"/>
    <lineage>
        <taxon>Eukaryota</taxon>
        <taxon>Viridiplantae</taxon>
        <taxon>Streptophyta</taxon>
        <taxon>Embryophyta</taxon>
        <taxon>Tracheophyta</taxon>
        <taxon>Spermatophyta</taxon>
        <taxon>Magnoliopsida</taxon>
        <taxon>Liliopsida</taxon>
        <taxon>Zingiberales</taxon>
        <taxon>Musaceae</taxon>
        <taxon>Ensete</taxon>
    </lineage>
</organism>
<dbReference type="InterPro" id="IPR005174">
    <property type="entry name" value="KIB1-4_b-propeller"/>
</dbReference>
<dbReference type="Pfam" id="PF00646">
    <property type="entry name" value="F-box"/>
    <property type="match status" value="1"/>
</dbReference>
<gene>
    <name evidence="3" type="ORF">B296_00027312</name>
</gene>
<reference evidence="3 4" key="1">
    <citation type="journal article" date="2014" name="Agronomy (Basel)">
        <title>A Draft Genome Sequence for Ensete ventricosum, the Drought-Tolerant Tree Against Hunger.</title>
        <authorList>
            <person name="Harrison J."/>
            <person name="Moore K.A."/>
            <person name="Paszkiewicz K."/>
            <person name="Jones T."/>
            <person name="Grant M."/>
            <person name="Ambacheew D."/>
            <person name="Muzemil S."/>
            <person name="Studholme D.J."/>
        </authorList>
    </citation>
    <scope>NUCLEOTIDE SEQUENCE [LARGE SCALE GENOMIC DNA]</scope>
</reference>
<evidence type="ECO:0008006" key="5">
    <source>
        <dbReference type="Google" id="ProtNLM"/>
    </source>
</evidence>
<dbReference type="PANTHER" id="PTHR34708:SF1">
    <property type="entry name" value="OS08G0126400 PROTEIN"/>
    <property type="match status" value="1"/>
</dbReference>
<dbReference type="AlphaFoldDB" id="A0A426YVU1"/>
<feature type="domain" description="KIB1-4 beta-propeller" evidence="2">
    <location>
        <begin position="64"/>
        <end position="333"/>
    </location>
</feature>
<protein>
    <recommendedName>
        <fullName evidence="5">F-box domain-containing protein</fullName>
    </recommendedName>
</protein>
<evidence type="ECO:0000259" key="1">
    <source>
        <dbReference type="Pfam" id="PF00646"/>
    </source>
</evidence>
<dbReference type="InterPro" id="IPR001810">
    <property type="entry name" value="F-box_dom"/>
</dbReference>